<dbReference type="EMBL" id="CP104694">
    <property type="protein sequence ID" value="UXI69094.1"/>
    <property type="molecule type" value="Genomic_DNA"/>
</dbReference>
<evidence type="ECO:0000256" key="1">
    <source>
        <dbReference type="ARBA" id="ARBA00004533"/>
    </source>
</evidence>
<evidence type="ECO:0000256" key="8">
    <source>
        <dbReference type="ARBA" id="ARBA00023136"/>
    </source>
</evidence>
<dbReference type="Gene3D" id="2.30.30.830">
    <property type="match status" value="1"/>
</dbReference>
<feature type="compositionally biased region" description="Gly residues" evidence="9">
    <location>
        <begin position="133"/>
        <end position="143"/>
    </location>
</feature>
<keyword evidence="3" id="KW-1003">Cell membrane</keyword>
<keyword evidence="5 10" id="KW-0812">Transmembrane</keyword>
<evidence type="ECO:0000259" key="11">
    <source>
        <dbReference type="Pfam" id="PF11356"/>
    </source>
</evidence>
<comment type="subcellular location">
    <subcellularLocation>
        <location evidence="1">Cell inner membrane</location>
    </subcellularLocation>
</comment>
<keyword evidence="7 10" id="KW-1133">Transmembrane helix</keyword>
<evidence type="ECO:0000256" key="7">
    <source>
        <dbReference type="ARBA" id="ARBA00022989"/>
    </source>
</evidence>
<evidence type="ECO:0000256" key="3">
    <source>
        <dbReference type="ARBA" id="ARBA00022475"/>
    </source>
</evidence>
<dbReference type="Pfam" id="PF11356">
    <property type="entry name" value="T2SSC"/>
    <property type="match status" value="1"/>
</dbReference>
<keyword evidence="8 10" id="KW-0472">Membrane</keyword>
<dbReference type="Proteomes" id="UP001064632">
    <property type="component" value="Chromosome"/>
</dbReference>
<keyword evidence="6" id="KW-0653">Protein transport</keyword>
<evidence type="ECO:0000256" key="4">
    <source>
        <dbReference type="ARBA" id="ARBA00022519"/>
    </source>
</evidence>
<keyword evidence="2" id="KW-0813">Transport</keyword>
<name>A0ABY6BGE4_9GAMM</name>
<feature type="transmembrane region" description="Helical" evidence="10">
    <location>
        <begin position="20"/>
        <end position="43"/>
    </location>
</feature>
<evidence type="ECO:0000313" key="13">
    <source>
        <dbReference type="Proteomes" id="UP001064632"/>
    </source>
</evidence>
<sequence>MPYFAEWTSTDIERASRLTAQAVCAAAALLCVLMAVRLAWVALPRGVDLSLEPLPVAPVEATSAPVTLSKWHLFGSAGPSLNDLARSAPATQLQLNLRGTIAEADPREGMAVIADPTSGERAYRVGDTLPGGHPGCGLPGPGGSPARRRPGDPGIAVRPAFRATAGGYALGDTVTGWHSAGAGASDFIAAGGAGRSGAGIRAAADVPGGGRFLQDFATAQP</sequence>
<gene>
    <name evidence="12" type="ORF">N4264_05440</name>
</gene>
<feature type="region of interest" description="Disordered" evidence="9">
    <location>
        <begin position="133"/>
        <end position="152"/>
    </location>
</feature>
<protein>
    <recommendedName>
        <fullName evidence="11">Type II secretion system protein GspC N-terminal domain-containing protein</fullName>
    </recommendedName>
</protein>
<organism evidence="12 13">
    <name type="scientific">Tahibacter amnicola</name>
    <dbReference type="NCBI Taxonomy" id="2976241"/>
    <lineage>
        <taxon>Bacteria</taxon>
        <taxon>Pseudomonadati</taxon>
        <taxon>Pseudomonadota</taxon>
        <taxon>Gammaproteobacteria</taxon>
        <taxon>Lysobacterales</taxon>
        <taxon>Rhodanobacteraceae</taxon>
        <taxon>Tahibacter</taxon>
    </lineage>
</organism>
<keyword evidence="4" id="KW-0997">Cell inner membrane</keyword>
<evidence type="ECO:0000256" key="6">
    <source>
        <dbReference type="ARBA" id="ARBA00022927"/>
    </source>
</evidence>
<evidence type="ECO:0000256" key="10">
    <source>
        <dbReference type="SAM" id="Phobius"/>
    </source>
</evidence>
<evidence type="ECO:0000313" key="12">
    <source>
        <dbReference type="EMBL" id="UXI69094.1"/>
    </source>
</evidence>
<evidence type="ECO:0000256" key="9">
    <source>
        <dbReference type="SAM" id="MobiDB-lite"/>
    </source>
</evidence>
<reference evidence="12" key="1">
    <citation type="submission" date="2022-09" db="EMBL/GenBank/DDBJ databases">
        <title>Tahibacter sp. nov., isolated from a fresh water.</title>
        <authorList>
            <person name="Baek J.H."/>
            <person name="Lee J.K."/>
            <person name="Kim J.M."/>
            <person name="Jeon C.O."/>
        </authorList>
    </citation>
    <scope>NUCLEOTIDE SEQUENCE</scope>
    <source>
        <strain evidence="12">W38</strain>
    </source>
</reference>
<evidence type="ECO:0000256" key="5">
    <source>
        <dbReference type="ARBA" id="ARBA00022692"/>
    </source>
</evidence>
<accession>A0ABY6BGE4</accession>
<dbReference type="InterPro" id="IPR024961">
    <property type="entry name" value="T2SS_GspC_N"/>
</dbReference>
<proteinExistence type="predicted"/>
<keyword evidence="13" id="KW-1185">Reference proteome</keyword>
<evidence type="ECO:0000256" key="2">
    <source>
        <dbReference type="ARBA" id="ARBA00022448"/>
    </source>
</evidence>
<feature type="domain" description="Type II secretion system protein GspC N-terminal" evidence="11">
    <location>
        <begin position="28"/>
        <end position="132"/>
    </location>
</feature>
<dbReference type="RefSeq" id="WP_261696052.1">
    <property type="nucleotide sequence ID" value="NZ_CP104694.1"/>
</dbReference>